<feature type="compositionally biased region" description="Basic and acidic residues" evidence="1">
    <location>
        <begin position="59"/>
        <end position="68"/>
    </location>
</feature>
<dbReference type="Proteomes" id="UP000218209">
    <property type="component" value="Unassembled WGS sequence"/>
</dbReference>
<sequence length="145" mass="15358">MRARCPRLTTGVADRVASSAAAARHRERRVPTRSTSRPSSAARRAGHATRNATSTADATRPRTTELRGNRVKRRRRTDARPASARAVTDAGLPKWRSTSSSSRALRRATPSGAPTCCHAVTTGASILGVASNAVSAGTRERRASS</sequence>
<name>A0A1X6NVL9_PORUM</name>
<dbReference type="EMBL" id="KV919063">
    <property type="protein sequence ID" value="OSX72423.1"/>
    <property type="molecule type" value="Genomic_DNA"/>
</dbReference>
<feature type="compositionally biased region" description="Low complexity" evidence="1">
    <location>
        <begin position="96"/>
        <end position="111"/>
    </location>
</feature>
<accession>A0A1X6NVL9</accession>
<evidence type="ECO:0000313" key="2">
    <source>
        <dbReference type="EMBL" id="OSX72423.1"/>
    </source>
</evidence>
<proteinExistence type="predicted"/>
<feature type="compositionally biased region" description="Low complexity" evidence="1">
    <location>
        <begin position="12"/>
        <end position="22"/>
    </location>
</feature>
<reference evidence="2 3" key="1">
    <citation type="submission" date="2017-03" db="EMBL/GenBank/DDBJ databases">
        <title>WGS assembly of Porphyra umbilicalis.</title>
        <authorList>
            <person name="Brawley S.H."/>
            <person name="Blouin N.A."/>
            <person name="Ficko-Blean E."/>
            <person name="Wheeler G.L."/>
            <person name="Lohr M."/>
            <person name="Goodson H.V."/>
            <person name="Jenkins J.W."/>
            <person name="Blaby-Haas C.E."/>
            <person name="Helliwell K.E."/>
            <person name="Chan C."/>
            <person name="Marriage T."/>
            <person name="Bhattacharya D."/>
            <person name="Klein A.S."/>
            <person name="Badis Y."/>
            <person name="Brodie J."/>
            <person name="Cao Y."/>
            <person name="Collen J."/>
            <person name="Dittami S.M."/>
            <person name="Gachon C.M."/>
            <person name="Green B.R."/>
            <person name="Karpowicz S."/>
            <person name="Kim J.W."/>
            <person name="Kudahl U."/>
            <person name="Lin S."/>
            <person name="Michel G."/>
            <person name="Mittag M."/>
            <person name="Olson B.J."/>
            <person name="Pangilinan J."/>
            <person name="Peng Y."/>
            <person name="Qiu H."/>
            <person name="Shu S."/>
            <person name="Singer J.T."/>
            <person name="Smith A.G."/>
            <person name="Sprecher B.N."/>
            <person name="Wagner V."/>
            <person name="Wang W."/>
            <person name="Wang Z.-Y."/>
            <person name="Yan J."/>
            <person name="Yarish C."/>
            <person name="Zoeuner-Riek S."/>
            <person name="Zhuang Y."/>
            <person name="Zou Y."/>
            <person name="Lindquist E.A."/>
            <person name="Grimwood J."/>
            <person name="Barry K."/>
            <person name="Rokhsar D.S."/>
            <person name="Schmutz J."/>
            <person name="Stiller J.W."/>
            <person name="Grossman A.R."/>
            <person name="Prochnik S.E."/>
        </authorList>
    </citation>
    <scope>NUCLEOTIDE SEQUENCE [LARGE SCALE GENOMIC DNA]</scope>
    <source>
        <strain evidence="2">4086291</strain>
    </source>
</reference>
<dbReference type="AlphaFoldDB" id="A0A1X6NVL9"/>
<gene>
    <name evidence="2" type="ORF">BU14_0438s0018</name>
</gene>
<evidence type="ECO:0000256" key="1">
    <source>
        <dbReference type="SAM" id="MobiDB-lite"/>
    </source>
</evidence>
<feature type="region of interest" description="Disordered" evidence="1">
    <location>
        <begin position="1"/>
        <end position="114"/>
    </location>
</feature>
<feature type="compositionally biased region" description="Low complexity" evidence="1">
    <location>
        <begin position="32"/>
        <end position="43"/>
    </location>
</feature>
<protein>
    <submittedName>
        <fullName evidence="2">Uncharacterized protein</fullName>
    </submittedName>
</protein>
<keyword evidence="3" id="KW-1185">Reference proteome</keyword>
<evidence type="ECO:0000313" key="3">
    <source>
        <dbReference type="Proteomes" id="UP000218209"/>
    </source>
</evidence>
<organism evidence="2 3">
    <name type="scientific">Porphyra umbilicalis</name>
    <name type="common">Purple laver</name>
    <name type="synonym">Red alga</name>
    <dbReference type="NCBI Taxonomy" id="2786"/>
    <lineage>
        <taxon>Eukaryota</taxon>
        <taxon>Rhodophyta</taxon>
        <taxon>Bangiophyceae</taxon>
        <taxon>Bangiales</taxon>
        <taxon>Bangiaceae</taxon>
        <taxon>Porphyra</taxon>
    </lineage>
</organism>